<dbReference type="Gene3D" id="1.10.10.10">
    <property type="entry name" value="Winged helix-like DNA-binding domain superfamily/Winged helix DNA-binding domain"/>
    <property type="match status" value="1"/>
</dbReference>
<dbReference type="AlphaFoldDB" id="A0A6H1P5Y6"/>
<reference evidence="1 2" key="2">
    <citation type="submission" date="2020-04" db="EMBL/GenBank/DDBJ databases">
        <authorList>
            <person name="Fomenkov A."/>
            <person name="Anton B.P."/>
            <person name="Roberts R.J."/>
        </authorList>
    </citation>
    <scope>NUCLEOTIDE SEQUENCE [LARGE SCALE GENOMIC DNA]</scope>
    <source>
        <strain evidence="1 2">S2</strain>
    </source>
</reference>
<dbReference type="InterPro" id="IPR043128">
    <property type="entry name" value="Rev_trsase/Diguanyl_cyclase"/>
</dbReference>
<dbReference type="EMBL" id="CP051128">
    <property type="protein sequence ID" value="QIZ09014.1"/>
    <property type="molecule type" value="Genomic_DNA"/>
</dbReference>
<proteinExistence type="predicted"/>
<reference evidence="1 2" key="1">
    <citation type="submission" date="2020-04" db="EMBL/GenBank/DDBJ databases">
        <title>Genome-Wide Identification of 5-Methylcytosine Sites in Bacterial Genomes By High-Throughput Sequencing of MspJI Restriction Fragments.</title>
        <authorList>
            <person name="Wu V."/>
        </authorList>
    </citation>
    <scope>NUCLEOTIDE SEQUENCE [LARGE SCALE GENOMIC DNA]</scope>
    <source>
        <strain evidence="1 2">S2</strain>
    </source>
</reference>
<evidence type="ECO:0000313" key="2">
    <source>
        <dbReference type="Proteomes" id="UP000501868"/>
    </source>
</evidence>
<dbReference type="Gene3D" id="3.30.70.270">
    <property type="match status" value="1"/>
</dbReference>
<evidence type="ECO:0000313" key="1">
    <source>
        <dbReference type="EMBL" id="QIZ09014.1"/>
    </source>
</evidence>
<dbReference type="InterPro" id="IPR036390">
    <property type="entry name" value="WH_DNA-bd_sf"/>
</dbReference>
<organism evidence="1 2">
    <name type="scientific">Priestia megaterium</name>
    <name type="common">Bacillus megaterium</name>
    <dbReference type="NCBI Taxonomy" id="1404"/>
    <lineage>
        <taxon>Bacteria</taxon>
        <taxon>Bacillati</taxon>
        <taxon>Bacillota</taxon>
        <taxon>Bacilli</taxon>
        <taxon>Bacillales</taxon>
        <taxon>Bacillaceae</taxon>
        <taxon>Priestia</taxon>
    </lineage>
</organism>
<name>A0A6H1P5Y6_PRIMG</name>
<protein>
    <recommendedName>
        <fullName evidence="3">Transcriptional regulator</fullName>
    </recommendedName>
</protein>
<gene>
    <name evidence="1" type="ORF">HFZ78_21840</name>
</gene>
<dbReference type="SUPFAM" id="SSF46785">
    <property type="entry name" value="Winged helix' DNA-binding domain"/>
    <property type="match status" value="1"/>
</dbReference>
<dbReference type="InterPro" id="IPR036388">
    <property type="entry name" value="WH-like_DNA-bd_sf"/>
</dbReference>
<evidence type="ECO:0008006" key="3">
    <source>
        <dbReference type="Google" id="ProtNLM"/>
    </source>
</evidence>
<dbReference type="Proteomes" id="UP000501868">
    <property type="component" value="Chromosome"/>
</dbReference>
<accession>A0A6H1P5Y6</accession>
<sequence>MKPRAGIIGPNDSVHLISEIATEYSDRLQSVPFIYQNPEEATSIVKKNQHAVDLWILAGPALFNPFQKSAVKQPFFLLQLDGASLTKTLVDISYNDKRSLERISIDTLTERDVYETYRDLSIPSNQVYVHEYTNETPLDNLLAFHQKHIQDGKVDICITSLRSIFDQLCLHNITAYWVSPTRSNIRETLSTALQQWETMHFKHSQIAAILVKVQGMEKKEDHNMVSYDLHRLNLEIQAAILNFAESISGSFVTIGTGIFVIFSTRGSLEETENSIASLLEKLSLLADLPSNIGIGYGDTALTAEENARLALNHAQNYDSFCAFLVDNNGTIEGPLKEQEAISYQYRTENKEIIEKLKNSGITITTFNKILSVQKRMGNGSITATHIAEWLKMTPRNARRILTGLVEEGIAEIIGDEAPSSKGRPRKIYRVSDTSEMINK</sequence>